<gene>
    <name evidence="3" type="primary">AVEN_261268_1</name>
    <name evidence="3" type="ORF">CEXT_122301</name>
</gene>
<evidence type="ECO:0000256" key="2">
    <source>
        <dbReference type="SAM" id="SignalP"/>
    </source>
</evidence>
<organism evidence="3 4">
    <name type="scientific">Caerostris extrusa</name>
    <name type="common">Bark spider</name>
    <name type="synonym">Caerostris bankana</name>
    <dbReference type="NCBI Taxonomy" id="172846"/>
    <lineage>
        <taxon>Eukaryota</taxon>
        <taxon>Metazoa</taxon>
        <taxon>Ecdysozoa</taxon>
        <taxon>Arthropoda</taxon>
        <taxon>Chelicerata</taxon>
        <taxon>Arachnida</taxon>
        <taxon>Araneae</taxon>
        <taxon>Araneomorphae</taxon>
        <taxon>Entelegynae</taxon>
        <taxon>Araneoidea</taxon>
        <taxon>Araneidae</taxon>
        <taxon>Caerostris</taxon>
    </lineage>
</organism>
<keyword evidence="2" id="KW-0732">Signal</keyword>
<evidence type="ECO:0000256" key="1">
    <source>
        <dbReference type="SAM" id="MobiDB-lite"/>
    </source>
</evidence>
<dbReference type="EMBL" id="BPLR01004120">
    <property type="protein sequence ID" value="GIX92371.1"/>
    <property type="molecule type" value="Genomic_DNA"/>
</dbReference>
<evidence type="ECO:0000313" key="4">
    <source>
        <dbReference type="Proteomes" id="UP001054945"/>
    </source>
</evidence>
<feature type="region of interest" description="Disordered" evidence="1">
    <location>
        <begin position="103"/>
        <end position="123"/>
    </location>
</feature>
<dbReference type="Proteomes" id="UP001054945">
    <property type="component" value="Unassembled WGS sequence"/>
</dbReference>
<keyword evidence="4" id="KW-1185">Reference proteome</keyword>
<reference evidence="3 4" key="1">
    <citation type="submission" date="2021-06" db="EMBL/GenBank/DDBJ databases">
        <title>Caerostris extrusa draft genome.</title>
        <authorList>
            <person name="Kono N."/>
            <person name="Arakawa K."/>
        </authorList>
    </citation>
    <scope>NUCLEOTIDE SEQUENCE [LARGE SCALE GENOMIC DNA]</scope>
</reference>
<feature type="compositionally biased region" description="Acidic residues" evidence="1">
    <location>
        <begin position="105"/>
        <end position="114"/>
    </location>
</feature>
<sequence length="123" mass="13793">MKWLVLALIVVSATCVFAKKCKTNDECDEDECCVTYPIVSFFGGNCKKYRQEGEACPMIDSSADEKPDTHHFLCPCKEGLECVPDRESKINDNIIIRRPECVVPGEDDKEEETTEVPPVSESD</sequence>
<evidence type="ECO:0000313" key="3">
    <source>
        <dbReference type="EMBL" id="GIX92371.1"/>
    </source>
</evidence>
<protein>
    <submittedName>
        <fullName evidence="3">Prokineticin domain-containing protein</fullName>
    </submittedName>
</protein>
<accession>A0AAV4P5Q4</accession>
<proteinExistence type="predicted"/>
<feature type="chain" id="PRO_5043618625" evidence="2">
    <location>
        <begin position="19"/>
        <end position="123"/>
    </location>
</feature>
<feature type="signal peptide" evidence="2">
    <location>
        <begin position="1"/>
        <end position="18"/>
    </location>
</feature>
<dbReference type="Gene3D" id="2.10.80.10">
    <property type="entry name" value="Lipase, subunit A"/>
    <property type="match status" value="1"/>
</dbReference>
<name>A0AAV4P5Q4_CAEEX</name>
<dbReference type="AlphaFoldDB" id="A0AAV4P5Q4"/>
<comment type="caution">
    <text evidence="3">The sequence shown here is derived from an EMBL/GenBank/DDBJ whole genome shotgun (WGS) entry which is preliminary data.</text>
</comment>